<comment type="caution">
    <text evidence="1">The sequence shown here is derived from an EMBL/GenBank/DDBJ whole genome shotgun (WGS) entry which is preliminary data.</text>
</comment>
<dbReference type="EMBL" id="JAMZIH010005236">
    <property type="protein sequence ID" value="KAJ1675600.1"/>
    <property type="molecule type" value="Genomic_DNA"/>
</dbReference>
<evidence type="ECO:0000313" key="1">
    <source>
        <dbReference type="EMBL" id="KAJ1675600.1"/>
    </source>
</evidence>
<accession>A0ACC1HHT8</accession>
<reference evidence="1" key="1">
    <citation type="submission" date="2022-06" db="EMBL/GenBank/DDBJ databases">
        <title>Phylogenomic reconstructions and comparative analyses of Kickxellomycotina fungi.</title>
        <authorList>
            <person name="Reynolds N.K."/>
            <person name="Stajich J.E."/>
            <person name="Barry K."/>
            <person name="Grigoriev I.V."/>
            <person name="Crous P."/>
            <person name="Smith M.E."/>
        </authorList>
    </citation>
    <scope>NUCLEOTIDE SEQUENCE</scope>
    <source>
        <strain evidence="1">RSA 2271</strain>
    </source>
</reference>
<protein>
    <submittedName>
        <fullName evidence="1">Uncharacterized protein</fullName>
    </submittedName>
</protein>
<name>A0ACC1HHT8_9FUNG</name>
<gene>
    <name evidence="1" type="ORF">EV182_000955</name>
</gene>
<proteinExistence type="predicted"/>
<keyword evidence="2" id="KW-1185">Reference proteome</keyword>
<sequence>MSAKPAAQNLDRKDSDGSNDALSGIPEPKPVRMTSRRAFAHLFQPSKIQDSYNDLEAPNASRVENDTMKELKETQSRFGVAGNRTKSQEIMDKDGEGDSHDTAEAGPPSLPPRQETSAAPVRQTAKAHGVADSYNVVMKQLFDSASAQIAEALEMDNSSRTQEGILGLGPESQIYQCLDQLVRFACRQRTPPLPDAVTSKEWQGLLDRLTVCLSMEFQKSRDWTKQQTRPKVEDVVTGVLESVEQQLMELTYPVLFSPPPGSSDVRAKDEALSSRIAALNLAGMRLSHLGINVGPEAKTLVDSSVIEIGKSKWQNLQEMVVQTSPLKKLKKVVDAHTQVVECIDSWNKRISSGTDEPEAGKTGGGAGGAGALSFSMDTILPVLIYTVIKTNPPKFVSNIRYIENYRYHQLLEAQYSYCLTNMDAIIEFLESVDIDQFGLDGELATKVQNEKLGEIKKQVPVVPFVMGVGNFGRDLMFSVVGGVAEGTTRVASNVYDV</sequence>
<organism evidence="1 2">
    <name type="scientific">Spiromyces aspiralis</name>
    <dbReference type="NCBI Taxonomy" id="68401"/>
    <lineage>
        <taxon>Eukaryota</taxon>
        <taxon>Fungi</taxon>
        <taxon>Fungi incertae sedis</taxon>
        <taxon>Zoopagomycota</taxon>
        <taxon>Kickxellomycotina</taxon>
        <taxon>Kickxellomycetes</taxon>
        <taxon>Kickxellales</taxon>
        <taxon>Kickxellaceae</taxon>
        <taxon>Spiromyces</taxon>
    </lineage>
</organism>
<dbReference type="Proteomes" id="UP001145114">
    <property type="component" value="Unassembled WGS sequence"/>
</dbReference>
<evidence type="ECO:0000313" key="2">
    <source>
        <dbReference type="Proteomes" id="UP001145114"/>
    </source>
</evidence>